<dbReference type="PANTHER" id="PTHR33968:SF1">
    <property type="entry name" value="PROTEIN PET100 HOMOLOG, MITOCHONDRIAL"/>
    <property type="match status" value="1"/>
</dbReference>
<evidence type="ECO:0000256" key="3">
    <source>
        <dbReference type="ARBA" id="ARBA00022692"/>
    </source>
</evidence>
<evidence type="ECO:0000256" key="4">
    <source>
        <dbReference type="ARBA" id="ARBA00022946"/>
    </source>
</evidence>
<dbReference type="GO" id="GO:0033617">
    <property type="term" value="P:mitochondrial respiratory chain complex IV assembly"/>
    <property type="evidence" value="ECO:0007669"/>
    <property type="project" value="InterPro"/>
</dbReference>
<evidence type="ECO:0000256" key="2">
    <source>
        <dbReference type="ARBA" id="ARBA00004325"/>
    </source>
</evidence>
<reference evidence="9 10" key="1">
    <citation type="journal article" date="2009" name="Science">
        <title>Genome sequence, comparative analysis, and population genetics of the domestic horse.</title>
        <authorList>
            <consortium name="Broad Institute Genome Sequencing Platform"/>
            <consortium name="Broad Institute Whole Genome Assembly Team"/>
            <person name="Wade C.M."/>
            <person name="Giulotto E."/>
            <person name="Sigurdsson S."/>
            <person name="Zoli M."/>
            <person name="Gnerre S."/>
            <person name="Imsland F."/>
            <person name="Lear T.L."/>
            <person name="Adelson D.L."/>
            <person name="Bailey E."/>
            <person name="Bellone R.R."/>
            <person name="Bloecker H."/>
            <person name="Distl O."/>
            <person name="Edgar R.C."/>
            <person name="Garber M."/>
            <person name="Leeb T."/>
            <person name="Mauceli E."/>
            <person name="MacLeod J.N."/>
            <person name="Penedo M.C.T."/>
            <person name="Raison J.M."/>
            <person name="Sharpe T."/>
            <person name="Vogel J."/>
            <person name="Andersson L."/>
            <person name="Antczak D.F."/>
            <person name="Biagi T."/>
            <person name="Binns M.M."/>
            <person name="Chowdhary B.P."/>
            <person name="Coleman S.J."/>
            <person name="Della Valle G."/>
            <person name="Fryc S."/>
            <person name="Guerin G."/>
            <person name="Hasegawa T."/>
            <person name="Hill E.W."/>
            <person name="Jurka J."/>
            <person name="Kiialainen A."/>
            <person name="Lindgren G."/>
            <person name="Liu J."/>
            <person name="Magnani E."/>
            <person name="Mickelson J.R."/>
            <person name="Murray J."/>
            <person name="Nergadze S.G."/>
            <person name="Onofrio R."/>
            <person name="Pedroni S."/>
            <person name="Piras M.F."/>
            <person name="Raudsepp T."/>
            <person name="Rocchi M."/>
            <person name="Roeed K.H."/>
            <person name="Ryder O.A."/>
            <person name="Searle S."/>
            <person name="Skow L."/>
            <person name="Swinburne J.E."/>
            <person name="Syvaenen A.C."/>
            <person name="Tozaki T."/>
            <person name="Valberg S.J."/>
            <person name="Vaudin M."/>
            <person name="White J.R."/>
            <person name="Zody M.C."/>
            <person name="Lander E.S."/>
            <person name="Lindblad-Toh K."/>
        </authorList>
    </citation>
    <scope>NUCLEOTIDE SEQUENCE [LARGE SCALE GENOMIC DNA]</scope>
    <source>
        <strain evidence="9 10">Thoroughbred</strain>
    </source>
</reference>
<evidence type="ECO:0000313" key="9">
    <source>
        <dbReference type="Ensembl" id="ENSECAP00000050267.2"/>
    </source>
</evidence>
<proteinExistence type="inferred from homology"/>
<protein>
    <submittedName>
        <fullName evidence="9">PET100 cytochrome c oxidase chaperone</fullName>
    </submittedName>
</protein>
<dbReference type="Proteomes" id="UP000002281">
    <property type="component" value="Chromosome 7"/>
</dbReference>
<dbReference type="PANTHER" id="PTHR33968">
    <property type="entry name" value="PROTEIN PET100 HOMOLOG, MITOCHONDRIAL"/>
    <property type="match status" value="1"/>
</dbReference>
<organism evidence="9 10">
    <name type="scientific">Equus caballus</name>
    <name type="common">Horse</name>
    <dbReference type="NCBI Taxonomy" id="9796"/>
    <lineage>
        <taxon>Eukaryota</taxon>
        <taxon>Metazoa</taxon>
        <taxon>Chordata</taxon>
        <taxon>Craniata</taxon>
        <taxon>Vertebrata</taxon>
        <taxon>Euteleostomi</taxon>
        <taxon>Mammalia</taxon>
        <taxon>Eutheria</taxon>
        <taxon>Laurasiatheria</taxon>
        <taxon>Perissodactyla</taxon>
        <taxon>Equidae</taxon>
        <taxon>Equus</taxon>
    </lineage>
</organism>
<comment type="similarity">
    <text evidence="8">Belongs to the PET100 family.</text>
</comment>
<dbReference type="Ensembl" id="ENSECAT00000077441.2">
    <property type="protein sequence ID" value="ENSECAP00000050267.2"/>
    <property type="gene ID" value="ENSECAG00000008451.4"/>
</dbReference>
<keyword evidence="4" id="KW-0809">Transit peptide</keyword>
<evidence type="ECO:0000256" key="1">
    <source>
        <dbReference type="ARBA" id="ARBA00004167"/>
    </source>
</evidence>
<evidence type="ECO:0000313" key="11">
    <source>
        <dbReference type="VGNC" id="VGNC:21317"/>
    </source>
</evidence>
<comment type="subcellular location">
    <subcellularLocation>
        <location evidence="1">Membrane</location>
        <topology evidence="1">Single-pass membrane protein</topology>
    </subcellularLocation>
    <subcellularLocation>
        <location evidence="2">Mitochondrion membrane</location>
    </subcellularLocation>
</comment>
<dbReference type="Pfam" id="PF09803">
    <property type="entry name" value="Pet100"/>
    <property type="match status" value="1"/>
</dbReference>
<keyword evidence="3" id="KW-0812">Transmembrane</keyword>
<keyword evidence="10" id="KW-1185">Reference proteome</keyword>
<dbReference type="AlphaFoldDB" id="A0A5F5PPI7"/>
<dbReference type="GeneTree" id="ENSGT00390000016884"/>
<evidence type="ECO:0000256" key="8">
    <source>
        <dbReference type="ARBA" id="ARBA00038077"/>
    </source>
</evidence>
<gene>
    <name evidence="9 11" type="primary">PET100</name>
</gene>
<evidence type="ECO:0000256" key="6">
    <source>
        <dbReference type="ARBA" id="ARBA00023128"/>
    </source>
</evidence>
<evidence type="ECO:0000256" key="5">
    <source>
        <dbReference type="ARBA" id="ARBA00022989"/>
    </source>
</evidence>
<reference evidence="9" key="2">
    <citation type="submission" date="2025-08" db="UniProtKB">
        <authorList>
            <consortium name="Ensembl"/>
        </authorList>
    </citation>
    <scope>IDENTIFICATION</scope>
    <source>
        <strain evidence="9">Thoroughbred</strain>
    </source>
</reference>
<accession>A0A5F5PPI7</accession>
<evidence type="ECO:0000256" key="7">
    <source>
        <dbReference type="ARBA" id="ARBA00023136"/>
    </source>
</evidence>
<dbReference type="GO" id="GO:0031966">
    <property type="term" value="C:mitochondrial membrane"/>
    <property type="evidence" value="ECO:0007669"/>
    <property type="project" value="UniProtKB-SubCell"/>
</dbReference>
<keyword evidence="7" id="KW-0472">Membrane</keyword>
<dbReference type="InterPro" id="IPR018625">
    <property type="entry name" value="Pet100"/>
</dbReference>
<dbReference type="VGNC" id="VGNC:21317">
    <property type="gene designation" value="PET100"/>
</dbReference>
<name>A0A5F5PPI7_HORSE</name>
<dbReference type="Bgee" id="ENSECAG00000008451">
    <property type="expression patterns" value="Expressed in triceps brachii and 23 other cell types or tissues"/>
</dbReference>
<keyword evidence="5" id="KW-1133">Transmembrane helix</keyword>
<reference evidence="9" key="3">
    <citation type="submission" date="2025-09" db="UniProtKB">
        <authorList>
            <consortium name="Ensembl"/>
        </authorList>
    </citation>
    <scope>IDENTIFICATION</scope>
    <source>
        <strain evidence="9">Thoroughbred</strain>
    </source>
</reference>
<sequence>MRSRGDVFAWSESSWAPGTGVCVRARVSLRRNLPDSEGAFRNKVSWLMGTRLEGVWLLHPWWEFWGSWGPRGGAPGFYWRTVLQALEKPLHIGGGGVIPVSAQPRALPFQMTLYLTFPVAMFWIANQAEWFEDYVIQRKRELWPPEKEDQRQELEEFKERIRKQREEKLLRAARQSS</sequence>
<keyword evidence="6" id="KW-0496">Mitochondrion</keyword>
<evidence type="ECO:0000313" key="10">
    <source>
        <dbReference type="Proteomes" id="UP000002281"/>
    </source>
</evidence>